<dbReference type="Pfam" id="PF25218">
    <property type="entry name" value="TseH"/>
    <property type="match status" value="1"/>
</dbReference>
<organism evidence="3 4">
    <name type="scientific">Thalassobellus suaedae</name>
    <dbReference type="NCBI Taxonomy" id="3074124"/>
    <lineage>
        <taxon>Bacteria</taxon>
        <taxon>Pseudomonadati</taxon>
        <taxon>Bacteroidota</taxon>
        <taxon>Flavobacteriia</taxon>
        <taxon>Flavobacteriales</taxon>
        <taxon>Flavobacteriaceae</taxon>
        <taxon>Thalassobellus</taxon>
    </lineage>
</organism>
<dbReference type="InterPro" id="IPR046517">
    <property type="entry name" value="DUF6695"/>
</dbReference>
<evidence type="ECO:0000313" key="3">
    <source>
        <dbReference type="EMBL" id="WNH09351.1"/>
    </source>
</evidence>
<name>A0ABY9XTU8_9FLAO</name>
<dbReference type="Pfam" id="PF20405">
    <property type="entry name" value="DUF6695"/>
    <property type="match status" value="1"/>
</dbReference>
<dbReference type="Proteomes" id="UP001302806">
    <property type="component" value="Chromosome"/>
</dbReference>
<feature type="domain" description="Type VI secretion system effector TseH-like" evidence="2">
    <location>
        <begin position="7"/>
        <end position="172"/>
    </location>
</feature>
<feature type="domain" description="DUF6695" evidence="1">
    <location>
        <begin position="251"/>
        <end position="329"/>
    </location>
</feature>
<sequence length="331" mass="37933">MNNMGIILTLAYPDTIVMVSEEWFSPFLRFVGVGKKNYLRAGHAALVLINKETGVLEYHDFGRYITPEPTGRVRGRDTDNELHFPIKAQIENETIKNLDVILEFLATHPKLTHGDGKLVASVCNVVDYEKARTHITKMQNKHFIRYAAFIKDACNCARFVTDTLIASVTDLKMKKNLENSKWFTPSTVGNVLLSNTGDYVFEVSETGKISEFKGSQKSENMRCFLDKLKDHKPNFIGTLEAKSVHGLHEKAQWLSGIAAGAWFELYKVGHDVEYHFKRISPHGNIDVHDKFVVEDDAFDYDLEFEFVHYSNCKFFHVEQNGKVFRFERVIL</sequence>
<proteinExistence type="predicted"/>
<gene>
    <name evidence="3" type="ORF">RHP51_00975</name>
</gene>
<evidence type="ECO:0000313" key="4">
    <source>
        <dbReference type="Proteomes" id="UP001302806"/>
    </source>
</evidence>
<dbReference type="InterPro" id="IPR057382">
    <property type="entry name" value="TseH"/>
</dbReference>
<accession>A0ABY9XTU8</accession>
<dbReference type="EMBL" id="CP134537">
    <property type="protein sequence ID" value="WNH09351.1"/>
    <property type="molecule type" value="Genomic_DNA"/>
</dbReference>
<protein>
    <submittedName>
        <fullName evidence="3">Uncharacterized protein</fullName>
    </submittedName>
</protein>
<dbReference type="RefSeq" id="WP_415865836.1">
    <property type="nucleotide sequence ID" value="NZ_CP134537.1"/>
</dbReference>
<evidence type="ECO:0000259" key="1">
    <source>
        <dbReference type="Pfam" id="PF20405"/>
    </source>
</evidence>
<evidence type="ECO:0000259" key="2">
    <source>
        <dbReference type="Pfam" id="PF25218"/>
    </source>
</evidence>
<reference evidence="3 4" key="1">
    <citation type="submission" date="2023-09" db="EMBL/GenBank/DDBJ databases">
        <title>Thalassobella suaedae gen. nov., sp. nov., a marine bacterium of the family Flavobacteriaceae isolated from a halophyte Suaeda japonica.</title>
        <authorList>
            <person name="Lee S.Y."/>
            <person name="Hwang C.Y."/>
        </authorList>
    </citation>
    <scope>NUCLEOTIDE SEQUENCE [LARGE SCALE GENOMIC DNA]</scope>
    <source>
        <strain evidence="3 4">HL-DH14</strain>
    </source>
</reference>